<accession>A0AAV4W430</accession>
<protein>
    <submittedName>
        <fullName evidence="1">Uncharacterized protein</fullName>
    </submittedName>
</protein>
<dbReference type="Proteomes" id="UP001054837">
    <property type="component" value="Unassembled WGS sequence"/>
</dbReference>
<dbReference type="EMBL" id="BPLQ01014081">
    <property type="protein sequence ID" value="GIY77153.1"/>
    <property type="molecule type" value="Genomic_DNA"/>
</dbReference>
<evidence type="ECO:0000313" key="1">
    <source>
        <dbReference type="EMBL" id="GIY77153.1"/>
    </source>
</evidence>
<dbReference type="AlphaFoldDB" id="A0AAV4W430"/>
<name>A0AAV4W430_9ARAC</name>
<gene>
    <name evidence="1" type="ORF">CDAR_300191</name>
</gene>
<organism evidence="1 2">
    <name type="scientific">Caerostris darwini</name>
    <dbReference type="NCBI Taxonomy" id="1538125"/>
    <lineage>
        <taxon>Eukaryota</taxon>
        <taxon>Metazoa</taxon>
        <taxon>Ecdysozoa</taxon>
        <taxon>Arthropoda</taxon>
        <taxon>Chelicerata</taxon>
        <taxon>Arachnida</taxon>
        <taxon>Araneae</taxon>
        <taxon>Araneomorphae</taxon>
        <taxon>Entelegynae</taxon>
        <taxon>Araneoidea</taxon>
        <taxon>Araneidae</taxon>
        <taxon>Caerostris</taxon>
    </lineage>
</organism>
<keyword evidence="2" id="KW-1185">Reference proteome</keyword>
<comment type="caution">
    <text evidence="1">The sequence shown here is derived from an EMBL/GenBank/DDBJ whole genome shotgun (WGS) entry which is preliminary data.</text>
</comment>
<sequence>MNIFSCRTACKSWEVYFKGHRRLKSNTECADFTPISRCIYKRIHYDIPSFQKDIIISRRTHIRGHGVVQLTKSVSSNGIKTHFVVLIAEFPGNLRNVSFGISG</sequence>
<evidence type="ECO:0000313" key="2">
    <source>
        <dbReference type="Proteomes" id="UP001054837"/>
    </source>
</evidence>
<reference evidence="1 2" key="1">
    <citation type="submission" date="2021-06" db="EMBL/GenBank/DDBJ databases">
        <title>Caerostris darwini draft genome.</title>
        <authorList>
            <person name="Kono N."/>
            <person name="Arakawa K."/>
        </authorList>
    </citation>
    <scope>NUCLEOTIDE SEQUENCE [LARGE SCALE GENOMIC DNA]</scope>
</reference>
<proteinExistence type="predicted"/>